<name>A0A9D1H9Y5_9FLAO</name>
<evidence type="ECO:0000313" key="2">
    <source>
        <dbReference type="EMBL" id="HIT97704.1"/>
    </source>
</evidence>
<evidence type="ECO:0000313" key="3">
    <source>
        <dbReference type="Proteomes" id="UP000824161"/>
    </source>
</evidence>
<reference evidence="2" key="2">
    <citation type="journal article" date="2021" name="PeerJ">
        <title>Extensive microbial diversity within the chicken gut microbiome revealed by metagenomics and culture.</title>
        <authorList>
            <person name="Gilroy R."/>
            <person name="Ravi A."/>
            <person name="Getino M."/>
            <person name="Pursley I."/>
            <person name="Horton D.L."/>
            <person name="Alikhan N.F."/>
            <person name="Baker D."/>
            <person name="Gharbi K."/>
            <person name="Hall N."/>
            <person name="Watson M."/>
            <person name="Adriaenssens E.M."/>
            <person name="Foster-Nyarko E."/>
            <person name="Jarju S."/>
            <person name="Secka A."/>
            <person name="Antonio M."/>
            <person name="Oren A."/>
            <person name="Chaudhuri R.R."/>
            <person name="La Ragione R."/>
            <person name="Hildebrand F."/>
            <person name="Pallen M.J."/>
        </authorList>
    </citation>
    <scope>NUCLEOTIDE SEQUENCE</scope>
    <source>
        <strain evidence="2">1383</strain>
    </source>
</reference>
<sequence>MAEEVYYYQHGVWLTERWIHYGDTTRAVESIVSIEMCVREPKDRALRVLLGIVLLILLIGCVPMLGLLSVGAFSLWRRYMDSESPREYFVLLGFEGGHREYIPVPFAKAREVIDLKKAINRARHMYTTTEYYNECMFHRV</sequence>
<proteinExistence type="predicted"/>
<reference evidence="2" key="1">
    <citation type="submission" date="2020-10" db="EMBL/GenBank/DDBJ databases">
        <authorList>
            <person name="Gilroy R."/>
        </authorList>
    </citation>
    <scope>NUCLEOTIDE SEQUENCE</scope>
    <source>
        <strain evidence="2">1383</strain>
    </source>
</reference>
<keyword evidence="1" id="KW-1133">Transmembrane helix</keyword>
<organism evidence="2 3">
    <name type="scientific">Candidatus Merdimorpha stercoravium</name>
    <dbReference type="NCBI Taxonomy" id="2840863"/>
    <lineage>
        <taxon>Bacteria</taxon>
        <taxon>Pseudomonadati</taxon>
        <taxon>Bacteroidota</taxon>
        <taxon>Flavobacteriia</taxon>
        <taxon>Flavobacteriales</taxon>
        <taxon>Candidatus Merdimorpha</taxon>
    </lineage>
</organism>
<protein>
    <submittedName>
        <fullName evidence="2">Uncharacterized protein</fullName>
    </submittedName>
</protein>
<comment type="caution">
    <text evidence="2">The sequence shown here is derived from an EMBL/GenBank/DDBJ whole genome shotgun (WGS) entry which is preliminary data.</text>
</comment>
<gene>
    <name evidence="2" type="ORF">IAC44_02600</name>
</gene>
<dbReference type="EMBL" id="DVLY01000058">
    <property type="protein sequence ID" value="HIT97704.1"/>
    <property type="molecule type" value="Genomic_DNA"/>
</dbReference>
<dbReference type="AlphaFoldDB" id="A0A9D1H9Y5"/>
<evidence type="ECO:0000256" key="1">
    <source>
        <dbReference type="SAM" id="Phobius"/>
    </source>
</evidence>
<feature type="transmembrane region" description="Helical" evidence="1">
    <location>
        <begin position="48"/>
        <end position="76"/>
    </location>
</feature>
<dbReference type="Proteomes" id="UP000824161">
    <property type="component" value="Unassembled WGS sequence"/>
</dbReference>
<accession>A0A9D1H9Y5</accession>
<keyword evidence="1" id="KW-0472">Membrane</keyword>
<keyword evidence="1" id="KW-0812">Transmembrane</keyword>